<dbReference type="AlphaFoldDB" id="A0A7W7MKF9"/>
<dbReference type="EMBL" id="JACHNC010000001">
    <property type="protein sequence ID" value="MBB4753030.1"/>
    <property type="molecule type" value="Genomic_DNA"/>
</dbReference>
<evidence type="ECO:0000313" key="4">
    <source>
        <dbReference type="EMBL" id="MBB4753030.1"/>
    </source>
</evidence>
<evidence type="ECO:0000256" key="2">
    <source>
        <dbReference type="SAM" id="SignalP"/>
    </source>
</evidence>
<feature type="signal peptide" evidence="2">
    <location>
        <begin position="1"/>
        <end position="21"/>
    </location>
</feature>
<dbReference type="RefSeq" id="WP_188124773.1">
    <property type="nucleotide sequence ID" value="NZ_BOMP01000034.1"/>
</dbReference>
<feature type="region of interest" description="Disordered" evidence="1">
    <location>
        <begin position="24"/>
        <end position="74"/>
    </location>
</feature>
<dbReference type="Proteomes" id="UP000590511">
    <property type="component" value="Unassembled WGS sequence"/>
</dbReference>
<evidence type="ECO:0000256" key="1">
    <source>
        <dbReference type="SAM" id="MobiDB-lite"/>
    </source>
</evidence>
<evidence type="ECO:0000313" key="5">
    <source>
        <dbReference type="Proteomes" id="UP000590511"/>
    </source>
</evidence>
<gene>
    <name evidence="3" type="ORF">Alo02nite_25350</name>
    <name evidence="4" type="ORF">BJ964_007191</name>
</gene>
<keyword evidence="6" id="KW-1185">Reference proteome</keyword>
<name>A0A7W7MKF9_9ACTN</name>
<reference evidence="3 6" key="2">
    <citation type="submission" date="2021-01" db="EMBL/GenBank/DDBJ databases">
        <title>Whole genome shotgun sequence of Actinoplanes lobatus NBRC 12513.</title>
        <authorList>
            <person name="Komaki H."/>
            <person name="Tamura T."/>
        </authorList>
    </citation>
    <scope>NUCLEOTIDE SEQUENCE [LARGE SCALE GENOMIC DNA]</scope>
    <source>
        <strain evidence="3 6">NBRC 12513</strain>
    </source>
</reference>
<dbReference type="EMBL" id="BOMP01000034">
    <property type="protein sequence ID" value="GIE39637.1"/>
    <property type="molecule type" value="Genomic_DNA"/>
</dbReference>
<feature type="compositionally biased region" description="Low complexity" evidence="1">
    <location>
        <begin position="24"/>
        <end position="73"/>
    </location>
</feature>
<sequence length="225" mass="22600">MLRRNISAVAVVATLALTQQACSSSSEPAGQPATQAAAPASATPVPASAPAAADAEPSATAAGDSTGATAGGDPILAGRRQVVIKPIETTESIVVLEKGKLTTTDGEAEHSLFVFTPHNGKYLIKTAKADAGGEPSCLGIKSNGSNPLTVVAAACDTSRAGQLFTVEPVGRKDGEGRPIYSISNGDAFLQLSGRYGVIAQELGDAPLSTTYALVDNGPSTLPALD</sequence>
<protein>
    <submittedName>
        <fullName evidence="4">Uncharacterized protein</fullName>
    </submittedName>
</protein>
<proteinExistence type="predicted"/>
<dbReference type="Proteomes" id="UP000631312">
    <property type="component" value="Unassembled WGS sequence"/>
</dbReference>
<reference evidence="4 5" key="1">
    <citation type="submission" date="2020-08" db="EMBL/GenBank/DDBJ databases">
        <title>Sequencing the genomes of 1000 actinobacteria strains.</title>
        <authorList>
            <person name="Klenk H.-P."/>
        </authorList>
    </citation>
    <scope>NUCLEOTIDE SEQUENCE [LARGE SCALE GENOMIC DNA]</scope>
    <source>
        <strain evidence="4 5">DSM 43150</strain>
    </source>
</reference>
<organism evidence="4 5">
    <name type="scientific">Actinoplanes lobatus</name>
    <dbReference type="NCBI Taxonomy" id="113568"/>
    <lineage>
        <taxon>Bacteria</taxon>
        <taxon>Bacillati</taxon>
        <taxon>Actinomycetota</taxon>
        <taxon>Actinomycetes</taxon>
        <taxon>Micromonosporales</taxon>
        <taxon>Micromonosporaceae</taxon>
        <taxon>Actinoplanes</taxon>
    </lineage>
</organism>
<keyword evidence="2" id="KW-0732">Signal</keyword>
<comment type="caution">
    <text evidence="4">The sequence shown here is derived from an EMBL/GenBank/DDBJ whole genome shotgun (WGS) entry which is preliminary data.</text>
</comment>
<evidence type="ECO:0000313" key="3">
    <source>
        <dbReference type="EMBL" id="GIE39637.1"/>
    </source>
</evidence>
<evidence type="ECO:0000313" key="6">
    <source>
        <dbReference type="Proteomes" id="UP000631312"/>
    </source>
</evidence>
<feature type="chain" id="PRO_5039343411" evidence="2">
    <location>
        <begin position="22"/>
        <end position="225"/>
    </location>
</feature>
<accession>A0A7W7MKF9</accession>